<dbReference type="EMBL" id="CAJOBI010112735">
    <property type="protein sequence ID" value="CAF4640522.1"/>
    <property type="molecule type" value="Genomic_DNA"/>
</dbReference>
<proteinExistence type="predicted"/>
<protein>
    <submittedName>
        <fullName evidence="1">Uncharacterized protein</fullName>
    </submittedName>
</protein>
<evidence type="ECO:0000313" key="2">
    <source>
        <dbReference type="Proteomes" id="UP000676336"/>
    </source>
</evidence>
<reference evidence="1" key="1">
    <citation type="submission" date="2021-02" db="EMBL/GenBank/DDBJ databases">
        <authorList>
            <person name="Nowell W R."/>
        </authorList>
    </citation>
    <scope>NUCLEOTIDE SEQUENCE</scope>
</reference>
<organism evidence="1 2">
    <name type="scientific">Rotaria magnacalcarata</name>
    <dbReference type="NCBI Taxonomy" id="392030"/>
    <lineage>
        <taxon>Eukaryota</taxon>
        <taxon>Metazoa</taxon>
        <taxon>Spiralia</taxon>
        <taxon>Gnathifera</taxon>
        <taxon>Rotifera</taxon>
        <taxon>Eurotatoria</taxon>
        <taxon>Bdelloidea</taxon>
        <taxon>Philodinida</taxon>
        <taxon>Philodinidae</taxon>
        <taxon>Rotaria</taxon>
    </lineage>
</organism>
<name>A0A8S2ZN63_9BILA</name>
<comment type="caution">
    <text evidence="1">The sequence shown here is derived from an EMBL/GenBank/DDBJ whole genome shotgun (WGS) entry which is preliminary data.</text>
</comment>
<evidence type="ECO:0000313" key="1">
    <source>
        <dbReference type="EMBL" id="CAF4640522.1"/>
    </source>
</evidence>
<dbReference type="AlphaFoldDB" id="A0A8S2ZN63"/>
<feature type="non-terminal residue" evidence="1">
    <location>
        <position position="1"/>
    </location>
</feature>
<sequence>FLDDFLTNPTFHEQDRDKLIDLASSLSSFFDYTGITSLARSKIPSKIL</sequence>
<dbReference type="Proteomes" id="UP000676336">
    <property type="component" value="Unassembled WGS sequence"/>
</dbReference>
<gene>
    <name evidence="1" type="ORF">SMN809_LOCUS40667</name>
</gene>
<accession>A0A8S2ZN63</accession>